<evidence type="ECO:0000313" key="2">
    <source>
        <dbReference type="EMBL" id="KAG1571774.1"/>
    </source>
</evidence>
<dbReference type="InterPro" id="IPR011021">
    <property type="entry name" value="Arrestin-like_N"/>
</dbReference>
<proteinExistence type="predicted"/>
<dbReference type="InterPro" id="IPR014756">
    <property type="entry name" value="Ig_E-set"/>
</dbReference>
<dbReference type="InterPro" id="IPR050357">
    <property type="entry name" value="Arrestin_domain-protein"/>
</dbReference>
<dbReference type="GO" id="GO:0005829">
    <property type="term" value="C:cytosol"/>
    <property type="evidence" value="ECO:0007669"/>
    <property type="project" value="TreeGrafter"/>
</dbReference>
<dbReference type="Gene3D" id="2.60.40.640">
    <property type="match status" value="1"/>
</dbReference>
<dbReference type="SUPFAM" id="SSF81296">
    <property type="entry name" value="E set domains"/>
    <property type="match status" value="1"/>
</dbReference>
<evidence type="ECO:0000259" key="1">
    <source>
        <dbReference type="Pfam" id="PF00339"/>
    </source>
</evidence>
<dbReference type="GO" id="GO:0031625">
    <property type="term" value="F:ubiquitin protein ligase binding"/>
    <property type="evidence" value="ECO:0007669"/>
    <property type="project" value="TreeGrafter"/>
</dbReference>
<dbReference type="PANTHER" id="PTHR11188:SF17">
    <property type="entry name" value="FI21816P1"/>
    <property type="match status" value="1"/>
</dbReference>
<keyword evidence="3" id="KW-1185">Reference proteome</keyword>
<dbReference type="AlphaFoldDB" id="A0A9P6Z6K3"/>
<accession>A0A9P6Z6K3</accession>
<name>A0A9P6Z6K3_9FUNG</name>
<comment type="caution">
    <text evidence="2">The sequence shown here is derived from an EMBL/GenBank/DDBJ whole genome shotgun (WGS) entry which is preliminary data.</text>
</comment>
<dbReference type="Proteomes" id="UP000740926">
    <property type="component" value="Unassembled WGS sequence"/>
</dbReference>
<evidence type="ECO:0000313" key="3">
    <source>
        <dbReference type="Proteomes" id="UP000740926"/>
    </source>
</evidence>
<feature type="domain" description="Arrestin-like N-terminal" evidence="1">
    <location>
        <begin position="32"/>
        <end position="138"/>
    </location>
</feature>
<dbReference type="PANTHER" id="PTHR11188">
    <property type="entry name" value="ARRESTIN DOMAIN CONTAINING PROTEIN"/>
    <property type="match status" value="1"/>
</dbReference>
<dbReference type="GO" id="GO:0005886">
    <property type="term" value="C:plasma membrane"/>
    <property type="evidence" value="ECO:0007669"/>
    <property type="project" value="TreeGrafter"/>
</dbReference>
<protein>
    <recommendedName>
        <fullName evidence="1">Arrestin-like N-terminal domain-containing protein</fullName>
    </recommendedName>
</protein>
<organism evidence="2 3">
    <name type="scientific">Rhizopus delemar</name>
    <dbReference type="NCBI Taxonomy" id="936053"/>
    <lineage>
        <taxon>Eukaryota</taxon>
        <taxon>Fungi</taxon>
        <taxon>Fungi incertae sedis</taxon>
        <taxon>Mucoromycota</taxon>
        <taxon>Mucoromycotina</taxon>
        <taxon>Mucoromycetes</taxon>
        <taxon>Mucorales</taxon>
        <taxon>Mucorineae</taxon>
        <taxon>Rhizopodaceae</taxon>
        <taxon>Rhizopus</taxon>
    </lineage>
</organism>
<dbReference type="GO" id="GO:0030674">
    <property type="term" value="F:protein-macromolecule adaptor activity"/>
    <property type="evidence" value="ECO:0007669"/>
    <property type="project" value="TreeGrafter"/>
</dbReference>
<dbReference type="Pfam" id="PF00339">
    <property type="entry name" value="Arrestin_N"/>
    <property type="match status" value="1"/>
</dbReference>
<reference evidence="2 3" key="1">
    <citation type="journal article" date="2020" name="Microb. Genom.">
        <title>Genetic diversity of clinical and environmental Mucorales isolates obtained from an investigation of mucormycosis cases among solid organ transplant recipients.</title>
        <authorList>
            <person name="Nguyen M.H."/>
            <person name="Kaul D."/>
            <person name="Muto C."/>
            <person name="Cheng S.J."/>
            <person name="Richter R.A."/>
            <person name="Bruno V.M."/>
            <person name="Liu G."/>
            <person name="Beyhan S."/>
            <person name="Sundermann A.J."/>
            <person name="Mounaud S."/>
            <person name="Pasculle A.W."/>
            <person name="Nierman W.C."/>
            <person name="Driscoll E."/>
            <person name="Cumbie R."/>
            <person name="Clancy C.J."/>
            <person name="Dupont C.L."/>
        </authorList>
    </citation>
    <scope>NUCLEOTIDE SEQUENCE [LARGE SCALE GENOMIC DNA]</scope>
    <source>
        <strain evidence="2 3">GL24</strain>
    </source>
</reference>
<gene>
    <name evidence="2" type="ORF">G6F50_004311</name>
</gene>
<sequence>MGLLSHGQLRFDPLKPVILRGSPTDDGSTLFAGNVVLSLTKSTKISNVSVTLRSQVITYWPEGIGTRGTRLTHEKSLGEQTLKILAPDQEKDENMIVLQAGVHRFTFAFVVPNSTVTSIEDSFGRVKHTVEAQVQRPGIVMISNWVVSKPVLILRTYMSNSLLTNNSLATLSKTFEKHLVCGDIEVVIEAAAFAPGDIFYARMIIEPRLKHTRIEHMELKCIESRKYSVPEMQAWRTDNTVFPMPFAGSFRLAEFGEVSDTTEELRPIFEKDGKGIELVHDFAHRLAFFSPTCSQGVRHTTYIREILLKHHIEISLTLSFIDDQGHRQFVSTDSEPIITLTPPPQAHIPNHVRTPLSMMTTIINTKQKTKPRLEDELHRQQETVLLDSAITVFDCRLREDYGRLPSYFELGVKPTEMKQLKKPRSTIQNVAEPNQPRPYFCPCYFTFCEQVELASQSLYLSTAPTMLLLDRIPSIPPPDYSA</sequence>
<dbReference type="EMBL" id="JAANIU010000510">
    <property type="protein sequence ID" value="KAG1571774.1"/>
    <property type="molecule type" value="Genomic_DNA"/>
</dbReference>
<dbReference type="GO" id="GO:0070086">
    <property type="term" value="P:ubiquitin-dependent endocytosis"/>
    <property type="evidence" value="ECO:0007669"/>
    <property type="project" value="TreeGrafter"/>
</dbReference>
<dbReference type="InterPro" id="IPR014752">
    <property type="entry name" value="Arrestin-like_C"/>
</dbReference>